<organism evidence="2 3">
    <name type="scientific">Enterococcus avium</name>
    <name type="common">Streptococcus avium</name>
    <dbReference type="NCBI Taxonomy" id="33945"/>
    <lineage>
        <taxon>Bacteria</taxon>
        <taxon>Bacillati</taxon>
        <taxon>Bacillota</taxon>
        <taxon>Bacilli</taxon>
        <taxon>Lactobacillales</taxon>
        <taxon>Enterococcaceae</taxon>
        <taxon>Enterococcus</taxon>
    </lineage>
</organism>
<sequence length="35" mass="3988">MGLQSVRSIVESYNGNLDINYDEERFSLVVLISNI</sequence>
<evidence type="ECO:0000259" key="1">
    <source>
        <dbReference type="Pfam" id="PF14501"/>
    </source>
</evidence>
<dbReference type="EMBL" id="RYZS01000001">
    <property type="protein sequence ID" value="RVU96617.1"/>
    <property type="molecule type" value="Genomic_DNA"/>
</dbReference>
<accession>A0A437USK5</accession>
<evidence type="ECO:0000313" key="3">
    <source>
        <dbReference type="Proteomes" id="UP000288388"/>
    </source>
</evidence>
<dbReference type="InterPro" id="IPR032834">
    <property type="entry name" value="NatK-like_C"/>
</dbReference>
<proteinExistence type="predicted"/>
<comment type="caution">
    <text evidence="2">The sequence shown here is derived from an EMBL/GenBank/DDBJ whole genome shotgun (WGS) entry which is preliminary data.</text>
</comment>
<feature type="domain" description="Sensor histidine kinase NatK-like C-terminal" evidence="1">
    <location>
        <begin position="1"/>
        <end position="32"/>
    </location>
</feature>
<reference evidence="2 3" key="1">
    <citation type="submission" date="2018-12" db="EMBL/GenBank/DDBJ databases">
        <title>A novel vanA-carrying plasmid in a clinical isolate of Enterococcus avium.</title>
        <authorList>
            <person name="Bernasconi O.J."/>
            <person name="Luzzaro F."/>
            <person name="Endimiani A."/>
        </authorList>
    </citation>
    <scope>NUCLEOTIDE SEQUENCE [LARGE SCALE GENOMIC DNA]</scope>
    <source>
        <strain evidence="2 3">LC0559/18</strain>
    </source>
</reference>
<protein>
    <submittedName>
        <fullName evidence="2">GHKL domain-containing protein</fullName>
    </submittedName>
</protein>
<dbReference type="Pfam" id="PF14501">
    <property type="entry name" value="HATPase_c_5"/>
    <property type="match status" value="1"/>
</dbReference>
<name>A0A437USK5_ENTAV</name>
<dbReference type="AlphaFoldDB" id="A0A437USK5"/>
<evidence type="ECO:0000313" key="2">
    <source>
        <dbReference type="EMBL" id="RVU96617.1"/>
    </source>
</evidence>
<dbReference type="Proteomes" id="UP000288388">
    <property type="component" value="Unassembled WGS sequence"/>
</dbReference>
<gene>
    <name evidence="2" type="ORF">EK398_17505</name>
</gene>